<accession>A0A4C1W9U3</accession>
<dbReference type="Proteomes" id="UP000299102">
    <property type="component" value="Unassembled WGS sequence"/>
</dbReference>
<dbReference type="EMBL" id="BGZK01000506">
    <property type="protein sequence ID" value="GBP47640.1"/>
    <property type="molecule type" value="Genomic_DNA"/>
</dbReference>
<sequence length="158" mass="17781">MSECVRMCVLMRVRICEHNFVMVSMINRLSFGSEGLSLDTDHFELNNESYINSPQSTRYSTCRIGDDSPPKVRIPIPPRDGVQGLRCRAFLRVGKDEKNPLWAVRAPGHTGMPSARDCPMGVLLIRHLGTGDHVKFAVRTETSRGFRETLGAHRIDDL</sequence>
<name>A0A4C1W9U3_EUMVA</name>
<protein>
    <submittedName>
        <fullName evidence="1">Uncharacterized protein</fullName>
    </submittedName>
</protein>
<proteinExistence type="predicted"/>
<gene>
    <name evidence="1" type="ORF">EVAR_40036_1</name>
</gene>
<reference evidence="1 2" key="1">
    <citation type="journal article" date="2019" name="Commun. Biol.">
        <title>The bagworm genome reveals a unique fibroin gene that provides high tensile strength.</title>
        <authorList>
            <person name="Kono N."/>
            <person name="Nakamura H."/>
            <person name="Ohtoshi R."/>
            <person name="Tomita M."/>
            <person name="Numata K."/>
            <person name="Arakawa K."/>
        </authorList>
    </citation>
    <scope>NUCLEOTIDE SEQUENCE [LARGE SCALE GENOMIC DNA]</scope>
</reference>
<evidence type="ECO:0000313" key="2">
    <source>
        <dbReference type="Proteomes" id="UP000299102"/>
    </source>
</evidence>
<organism evidence="1 2">
    <name type="scientific">Eumeta variegata</name>
    <name type="common">Bagworm moth</name>
    <name type="synonym">Eumeta japonica</name>
    <dbReference type="NCBI Taxonomy" id="151549"/>
    <lineage>
        <taxon>Eukaryota</taxon>
        <taxon>Metazoa</taxon>
        <taxon>Ecdysozoa</taxon>
        <taxon>Arthropoda</taxon>
        <taxon>Hexapoda</taxon>
        <taxon>Insecta</taxon>
        <taxon>Pterygota</taxon>
        <taxon>Neoptera</taxon>
        <taxon>Endopterygota</taxon>
        <taxon>Lepidoptera</taxon>
        <taxon>Glossata</taxon>
        <taxon>Ditrysia</taxon>
        <taxon>Tineoidea</taxon>
        <taxon>Psychidae</taxon>
        <taxon>Oiketicinae</taxon>
        <taxon>Eumeta</taxon>
    </lineage>
</organism>
<comment type="caution">
    <text evidence="1">The sequence shown here is derived from an EMBL/GenBank/DDBJ whole genome shotgun (WGS) entry which is preliminary data.</text>
</comment>
<dbReference type="AlphaFoldDB" id="A0A4C1W9U3"/>
<keyword evidence="2" id="KW-1185">Reference proteome</keyword>
<evidence type="ECO:0000313" key="1">
    <source>
        <dbReference type="EMBL" id="GBP47640.1"/>
    </source>
</evidence>